<evidence type="ECO:0000256" key="1">
    <source>
        <dbReference type="SAM" id="MobiDB-lite"/>
    </source>
</evidence>
<keyword evidence="2" id="KW-1133">Transmembrane helix</keyword>
<evidence type="ECO:0000313" key="3">
    <source>
        <dbReference type="EMBL" id="MEC6831306.1"/>
    </source>
</evidence>
<keyword evidence="2" id="KW-0812">Transmembrane</keyword>
<dbReference type="OrthoDB" id="9802763at2"/>
<dbReference type="PANTHER" id="PTHR41532">
    <property type="entry name" value="FIXS PROTEIN"/>
    <property type="match status" value="1"/>
</dbReference>
<reference evidence="3 6" key="2">
    <citation type="submission" date="2024-01" db="EMBL/GenBank/DDBJ databases">
        <title>Active colonisers of the gastrointestinal tract of Atlantic salmon farmed in a warm water region.</title>
        <authorList>
            <person name="Bowman J.P."/>
        </authorList>
    </citation>
    <scope>NUCLEOTIDE SEQUENCE [LARGE SCALE GENOMIC DNA]</scope>
    <source>
        <strain evidence="3 6">S3MW1</strain>
    </source>
</reference>
<accession>A0A1T4TR21</accession>
<dbReference type="RefSeq" id="WP_080175176.1">
    <property type="nucleotide sequence ID" value="NZ_AP024854.1"/>
</dbReference>
<dbReference type="EMBL" id="JAYXUG010000003">
    <property type="protein sequence ID" value="MEC6831306.1"/>
    <property type="molecule type" value="Genomic_DNA"/>
</dbReference>
<proteinExistence type="predicted"/>
<reference evidence="4 5" key="1">
    <citation type="submission" date="2017-02" db="EMBL/GenBank/DDBJ databases">
        <authorList>
            <person name="Peterson S.W."/>
        </authorList>
    </citation>
    <scope>NUCLEOTIDE SEQUENCE [LARGE SCALE GENOMIC DNA]</scope>
    <source>
        <strain evidence="4 5">CECT 9189</strain>
    </source>
</reference>
<dbReference type="InterPro" id="IPR004714">
    <property type="entry name" value="Cyt_oxidase_maturation_cbb3"/>
</dbReference>
<evidence type="ECO:0000313" key="4">
    <source>
        <dbReference type="EMBL" id="SKA42867.1"/>
    </source>
</evidence>
<evidence type="ECO:0000256" key="2">
    <source>
        <dbReference type="SAM" id="Phobius"/>
    </source>
</evidence>
<gene>
    <name evidence="3" type="primary">ccoS</name>
    <name evidence="4" type="ORF">CZ814_02402</name>
    <name evidence="3" type="ORF">VXS06_05935</name>
</gene>
<dbReference type="Proteomes" id="UP000191116">
    <property type="component" value="Unassembled WGS sequence"/>
</dbReference>
<dbReference type="Proteomes" id="UP001306119">
    <property type="component" value="Unassembled WGS sequence"/>
</dbReference>
<feature type="compositionally biased region" description="Polar residues" evidence="1">
    <location>
        <begin position="52"/>
        <end position="66"/>
    </location>
</feature>
<feature type="region of interest" description="Disordered" evidence="1">
    <location>
        <begin position="45"/>
        <end position="72"/>
    </location>
</feature>
<keyword evidence="2" id="KW-0472">Membrane</keyword>
<feature type="transmembrane region" description="Helical" evidence="2">
    <location>
        <begin position="6"/>
        <end position="26"/>
    </location>
</feature>
<evidence type="ECO:0000313" key="6">
    <source>
        <dbReference type="Proteomes" id="UP001306119"/>
    </source>
</evidence>
<organism evidence="4 5">
    <name type="scientific">Photobacterium toruni</name>
    <dbReference type="NCBI Taxonomy" id="1935446"/>
    <lineage>
        <taxon>Bacteria</taxon>
        <taxon>Pseudomonadati</taxon>
        <taxon>Pseudomonadota</taxon>
        <taxon>Gammaproteobacteria</taxon>
        <taxon>Vibrionales</taxon>
        <taxon>Vibrionaceae</taxon>
        <taxon>Photobacterium</taxon>
    </lineage>
</organism>
<dbReference type="AlphaFoldDB" id="A0A1T4TR21"/>
<protein>
    <submittedName>
        <fullName evidence="3">Cbb3-type cytochrome oxidase assembly protein CcoS</fullName>
    </submittedName>
    <submittedName>
        <fullName evidence="4">Cytochrome oxidase maturation protein cbb3-type</fullName>
    </submittedName>
</protein>
<dbReference type="NCBIfam" id="TIGR00847">
    <property type="entry name" value="ccoS"/>
    <property type="match status" value="1"/>
</dbReference>
<keyword evidence="6" id="KW-1185">Reference proteome</keyword>
<evidence type="ECO:0000313" key="5">
    <source>
        <dbReference type="Proteomes" id="UP000191116"/>
    </source>
</evidence>
<dbReference type="Pfam" id="PF03597">
    <property type="entry name" value="FixS"/>
    <property type="match status" value="1"/>
</dbReference>
<sequence>MASLYILIPIALIFVCLSIAIFLWAVRSNQFEDLEHQGHNILFDDDVEKPENSSQNTIKDNVISPNSDHDRT</sequence>
<name>A0A1T4TR21_9GAMM</name>
<dbReference type="PANTHER" id="PTHR41532:SF1">
    <property type="entry name" value="FIXS PROTEIN"/>
    <property type="match status" value="1"/>
</dbReference>
<dbReference type="EMBL" id="FUWP01000013">
    <property type="protein sequence ID" value="SKA42867.1"/>
    <property type="molecule type" value="Genomic_DNA"/>
</dbReference>